<evidence type="ECO:0000256" key="6">
    <source>
        <dbReference type="ARBA" id="ARBA00022723"/>
    </source>
</evidence>
<dbReference type="PANTHER" id="PTHR15422">
    <property type="entry name" value="OS05G0565100 PROTEIN"/>
    <property type="match status" value="1"/>
</dbReference>
<feature type="transmembrane region" description="Helical" evidence="12">
    <location>
        <begin position="228"/>
        <end position="254"/>
    </location>
</feature>
<dbReference type="Proteomes" id="UP001175271">
    <property type="component" value="Unassembled WGS sequence"/>
</dbReference>
<feature type="transmembrane region" description="Helical" evidence="12">
    <location>
        <begin position="351"/>
        <end position="375"/>
    </location>
</feature>
<dbReference type="GO" id="GO:0020037">
    <property type="term" value="F:heme binding"/>
    <property type="evidence" value="ECO:0007669"/>
    <property type="project" value="TreeGrafter"/>
</dbReference>
<feature type="transmembrane region" description="Helical" evidence="12">
    <location>
        <begin position="266"/>
        <end position="288"/>
    </location>
</feature>
<feature type="transmembrane region" description="Helical" evidence="12">
    <location>
        <begin position="422"/>
        <end position="445"/>
    </location>
</feature>
<evidence type="ECO:0000259" key="14">
    <source>
        <dbReference type="PROSITE" id="PS50939"/>
    </source>
</evidence>
<feature type="transmembrane region" description="Helical" evidence="12">
    <location>
        <begin position="381"/>
        <end position="402"/>
    </location>
</feature>
<evidence type="ECO:0000256" key="13">
    <source>
        <dbReference type="SAM" id="SignalP"/>
    </source>
</evidence>
<keyword evidence="13" id="KW-0732">Signal</keyword>
<evidence type="ECO:0000256" key="2">
    <source>
        <dbReference type="ARBA" id="ARBA00004141"/>
    </source>
</evidence>
<dbReference type="GO" id="GO:0046872">
    <property type="term" value="F:metal ion binding"/>
    <property type="evidence" value="ECO:0007669"/>
    <property type="project" value="UniProtKB-KW"/>
</dbReference>
<keyword evidence="16" id="KW-1185">Reference proteome</keyword>
<dbReference type="PANTHER" id="PTHR15422:SF24">
    <property type="entry name" value="DOMON RELATED DOMAIN-CONTAINING PROTEIN"/>
    <property type="match status" value="1"/>
</dbReference>
<evidence type="ECO:0000256" key="5">
    <source>
        <dbReference type="ARBA" id="ARBA00022692"/>
    </source>
</evidence>
<dbReference type="EMBL" id="JAUCMV010000005">
    <property type="protein sequence ID" value="KAK0393154.1"/>
    <property type="molecule type" value="Genomic_DNA"/>
</dbReference>
<evidence type="ECO:0000313" key="16">
    <source>
        <dbReference type="Proteomes" id="UP001175271"/>
    </source>
</evidence>
<feature type="transmembrane region" description="Helical" evidence="12">
    <location>
        <begin position="308"/>
        <end position="330"/>
    </location>
</feature>
<keyword evidence="9" id="KW-0408">Iron</keyword>
<dbReference type="AlphaFoldDB" id="A0AA39LDN3"/>
<dbReference type="CDD" id="cd08760">
    <property type="entry name" value="Cyt_b561_FRRS1_like"/>
    <property type="match status" value="1"/>
</dbReference>
<keyword evidence="5 12" id="KW-0812">Transmembrane</keyword>
<dbReference type="Pfam" id="PF03188">
    <property type="entry name" value="Cytochrom_B561"/>
    <property type="match status" value="1"/>
</dbReference>
<keyword evidence="3" id="KW-0813">Transport</keyword>
<dbReference type="PROSITE" id="PS50939">
    <property type="entry name" value="CYTOCHROME_B561"/>
    <property type="match status" value="1"/>
</dbReference>
<accession>A0AA39LDN3</accession>
<comment type="cofactor">
    <cofactor evidence="1">
        <name>heme b</name>
        <dbReference type="ChEBI" id="CHEBI:60344"/>
    </cofactor>
</comment>
<dbReference type="EC" id="7.2.1.3" evidence="11"/>
<reference evidence="15" key="1">
    <citation type="submission" date="2023-06" db="EMBL/GenBank/DDBJ databases">
        <title>Genomic analysis of the entomopathogenic nematode Steinernema hermaphroditum.</title>
        <authorList>
            <person name="Schwarz E.M."/>
            <person name="Heppert J.K."/>
            <person name="Baniya A."/>
            <person name="Schwartz H.T."/>
            <person name="Tan C.-H."/>
            <person name="Antoshechkin I."/>
            <person name="Sternberg P.W."/>
            <person name="Goodrich-Blair H."/>
            <person name="Dillman A.R."/>
        </authorList>
    </citation>
    <scope>NUCLEOTIDE SEQUENCE</scope>
    <source>
        <strain evidence="15">PS9179</strain>
        <tissue evidence="15">Whole animal</tissue>
    </source>
</reference>
<proteinExistence type="predicted"/>
<keyword evidence="10 12" id="KW-0472">Membrane</keyword>
<evidence type="ECO:0000256" key="1">
    <source>
        <dbReference type="ARBA" id="ARBA00001970"/>
    </source>
</evidence>
<keyword evidence="8 12" id="KW-1133">Transmembrane helix</keyword>
<evidence type="ECO:0000256" key="4">
    <source>
        <dbReference type="ARBA" id="ARBA00022617"/>
    </source>
</evidence>
<dbReference type="InterPro" id="IPR045150">
    <property type="entry name" value="CYB561D1/2"/>
</dbReference>
<protein>
    <recommendedName>
        <fullName evidence="11">ascorbate ferrireductase (transmembrane)</fullName>
        <ecNumber evidence="11">7.2.1.3</ecNumber>
    </recommendedName>
</protein>
<organism evidence="15 16">
    <name type="scientific">Steinernema hermaphroditum</name>
    <dbReference type="NCBI Taxonomy" id="289476"/>
    <lineage>
        <taxon>Eukaryota</taxon>
        <taxon>Metazoa</taxon>
        <taxon>Ecdysozoa</taxon>
        <taxon>Nematoda</taxon>
        <taxon>Chromadorea</taxon>
        <taxon>Rhabditida</taxon>
        <taxon>Tylenchina</taxon>
        <taxon>Panagrolaimomorpha</taxon>
        <taxon>Strongyloidoidea</taxon>
        <taxon>Steinernematidae</taxon>
        <taxon>Steinernema</taxon>
    </lineage>
</organism>
<sequence>MLWMFVHVIVPVSSLISDGCGVTRGCWFQPANCELGITNSFSRNDSNELPDRCGVYHSWHLSAYGLLFQMMARVDAVTYPMNGRYIALAFSLDKRMGHDTVIQCITTPSGDRGVIYASSQILSQTEVNYINGILTCSGMFNFVYLGNSSSTEPAIFQLNEEDSSYYLLSARGGADPRSLNLMVHSVVDGNYFPFITTERMSFCPQYSNANFWIHNMEQSAVPRRTRHIFAIVHGVLMLSGWWVFGASGMLIARYGKRGENPMWFHLHRLLMLLSFLCQTIAFVLIYVQAQRIYSVCTDSCSSQDFTKVLHSILGTVIYALTVVQVIAGMLRPRKDASNRPFFNVLHRSNGFICWIGAAICCTTAINLGKTGLYAIFNRVPYYVMMAVIISFVMSIVLLELTYNRNTKDCSPDSLDRSSLYPIFFVIPINAVIAVGVTAGCAYMMVTTFKIYGFR</sequence>
<keyword evidence="4" id="KW-0349">Heme</keyword>
<dbReference type="InterPro" id="IPR006593">
    <property type="entry name" value="Cyt_b561/ferric_Rdtase_TM"/>
</dbReference>
<evidence type="ECO:0000256" key="7">
    <source>
        <dbReference type="ARBA" id="ARBA00022982"/>
    </source>
</evidence>
<feature type="signal peptide" evidence="13">
    <location>
        <begin position="1"/>
        <end position="21"/>
    </location>
</feature>
<dbReference type="GO" id="GO:0016020">
    <property type="term" value="C:membrane"/>
    <property type="evidence" value="ECO:0007669"/>
    <property type="project" value="UniProtKB-SubCell"/>
</dbReference>
<evidence type="ECO:0000256" key="12">
    <source>
        <dbReference type="SAM" id="Phobius"/>
    </source>
</evidence>
<dbReference type="GO" id="GO:0140575">
    <property type="term" value="F:transmembrane monodehydroascorbate reductase activity"/>
    <property type="evidence" value="ECO:0007669"/>
    <property type="project" value="InterPro"/>
</dbReference>
<keyword evidence="7" id="KW-0249">Electron transport</keyword>
<evidence type="ECO:0000313" key="15">
    <source>
        <dbReference type="EMBL" id="KAK0393154.1"/>
    </source>
</evidence>
<evidence type="ECO:0000256" key="3">
    <source>
        <dbReference type="ARBA" id="ARBA00022448"/>
    </source>
</evidence>
<comment type="subcellular location">
    <subcellularLocation>
        <location evidence="2">Membrane</location>
        <topology evidence="2">Multi-pass membrane protein</topology>
    </subcellularLocation>
</comment>
<keyword evidence="6" id="KW-0479">Metal-binding</keyword>
<gene>
    <name evidence="15" type="ORF">QR680_000077</name>
</gene>
<dbReference type="Gene3D" id="1.20.120.1770">
    <property type="match status" value="1"/>
</dbReference>
<comment type="caution">
    <text evidence="15">The sequence shown here is derived from an EMBL/GenBank/DDBJ whole genome shotgun (WGS) entry which is preliminary data.</text>
</comment>
<evidence type="ECO:0000256" key="9">
    <source>
        <dbReference type="ARBA" id="ARBA00023004"/>
    </source>
</evidence>
<evidence type="ECO:0000256" key="11">
    <source>
        <dbReference type="ARBA" id="ARBA00024225"/>
    </source>
</evidence>
<evidence type="ECO:0000256" key="10">
    <source>
        <dbReference type="ARBA" id="ARBA00023136"/>
    </source>
</evidence>
<feature type="chain" id="PRO_5041253901" description="ascorbate ferrireductase (transmembrane)" evidence="13">
    <location>
        <begin position="22"/>
        <end position="454"/>
    </location>
</feature>
<feature type="domain" description="Cytochrome b561" evidence="14">
    <location>
        <begin position="197"/>
        <end position="402"/>
    </location>
</feature>
<name>A0AA39LDN3_9BILA</name>
<dbReference type="SMART" id="SM00665">
    <property type="entry name" value="B561"/>
    <property type="match status" value="1"/>
</dbReference>
<dbReference type="GO" id="GO:0140571">
    <property type="term" value="F:transmembrane ascorbate ferrireductase activity"/>
    <property type="evidence" value="ECO:0007669"/>
    <property type="project" value="UniProtKB-EC"/>
</dbReference>
<evidence type="ECO:0000256" key="8">
    <source>
        <dbReference type="ARBA" id="ARBA00022989"/>
    </source>
</evidence>